<organism evidence="12 13">
    <name type="scientific">Mannheimia haemolytica</name>
    <name type="common">Pasteurella haemolytica</name>
    <dbReference type="NCBI Taxonomy" id="75985"/>
    <lineage>
        <taxon>Bacteria</taxon>
        <taxon>Pseudomonadati</taxon>
        <taxon>Pseudomonadota</taxon>
        <taxon>Gammaproteobacteria</taxon>
        <taxon>Pasteurellales</taxon>
        <taxon>Pasteurellaceae</taxon>
        <taxon>Mannheimia</taxon>
    </lineage>
</organism>
<feature type="domain" description="Helicase ATP-binding" evidence="10">
    <location>
        <begin position="254"/>
        <end position="441"/>
    </location>
</feature>
<evidence type="ECO:0000256" key="3">
    <source>
        <dbReference type="ARBA" id="ARBA00022722"/>
    </source>
</evidence>
<dbReference type="NCBIfam" id="TIGR01596">
    <property type="entry name" value="cas3_HD"/>
    <property type="match status" value="1"/>
</dbReference>
<dbReference type="SMART" id="SM00487">
    <property type="entry name" value="DEXDc"/>
    <property type="match status" value="1"/>
</dbReference>
<dbReference type="Pfam" id="PF01966">
    <property type="entry name" value="HD"/>
    <property type="match status" value="1"/>
</dbReference>
<keyword evidence="9" id="KW-0051">Antiviral defense</keyword>
<keyword evidence="6" id="KW-0378">Hydrolase</keyword>
<evidence type="ECO:0000256" key="5">
    <source>
        <dbReference type="ARBA" id="ARBA00022741"/>
    </source>
</evidence>
<accession>A0A378NIG1</accession>
<keyword evidence="5" id="KW-0547">Nucleotide-binding</keyword>
<comment type="similarity">
    <text evidence="2">In the central section; belongs to the CRISPR-associated helicase Cas3 family.</text>
</comment>
<dbReference type="PROSITE" id="PS51643">
    <property type="entry name" value="HD_CAS3"/>
    <property type="match status" value="1"/>
</dbReference>
<dbReference type="SUPFAM" id="SSF109604">
    <property type="entry name" value="HD-domain/PDEase-like"/>
    <property type="match status" value="1"/>
</dbReference>
<keyword evidence="8" id="KW-0067">ATP-binding</keyword>
<proteinExistence type="inferred from homology"/>
<evidence type="ECO:0000259" key="11">
    <source>
        <dbReference type="PROSITE" id="PS51643"/>
    </source>
</evidence>
<dbReference type="RefSeq" id="WP_006250667.1">
    <property type="nucleotide sequence ID" value="NZ_CP017484.1"/>
</dbReference>
<evidence type="ECO:0000256" key="1">
    <source>
        <dbReference type="ARBA" id="ARBA00006847"/>
    </source>
</evidence>
<dbReference type="GO" id="GO:0005524">
    <property type="term" value="F:ATP binding"/>
    <property type="evidence" value="ECO:0007669"/>
    <property type="project" value="UniProtKB-KW"/>
</dbReference>
<feature type="domain" description="HD Cas3-type" evidence="11">
    <location>
        <begin position="18"/>
        <end position="185"/>
    </location>
</feature>
<dbReference type="InterPro" id="IPR014001">
    <property type="entry name" value="Helicase_ATP-bd"/>
</dbReference>
<dbReference type="InterPro" id="IPR006474">
    <property type="entry name" value="Helicase_Cas3_CRISPR-ass_core"/>
</dbReference>
<keyword evidence="4" id="KW-0479">Metal-binding</keyword>
<evidence type="ECO:0000256" key="2">
    <source>
        <dbReference type="ARBA" id="ARBA00009046"/>
    </source>
</evidence>
<evidence type="ECO:0000256" key="6">
    <source>
        <dbReference type="ARBA" id="ARBA00022801"/>
    </source>
</evidence>
<dbReference type="GO" id="GO:0016787">
    <property type="term" value="F:hydrolase activity"/>
    <property type="evidence" value="ECO:0007669"/>
    <property type="project" value="UniProtKB-KW"/>
</dbReference>
<comment type="similarity">
    <text evidence="1">In the N-terminal section; belongs to the CRISPR-associated nuclease Cas3-HD family.</text>
</comment>
<evidence type="ECO:0000313" key="12">
    <source>
        <dbReference type="EMBL" id="STY67556.1"/>
    </source>
</evidence>
<sequence>MEEHTIQSLYAHSGKLSDHSDWQTLLSHANNVGLLAAEFAAPFASQEIARCTGLLHDLGKYSERYQKRLHGGERVNHSTAGAKIAVERWGPLGKMMAFCIAGHHAGLANGSGEGKNRSTLTQRLQEQFGYGHKDLPVLDAIWQQELNLPEKLPLPPLKPSKNEPFFSYAFFIRMLYSCLVDADFLDTEAFYANLEKRPLERGNSPNLTALHQQFNQFIAQFRERITIQTPNTQEAQRKAEVNRLRSEILDYAVSQVKQETGLFSLTVPTGGGKTFTSMAFALEHAKQYGLCRIIYVIPFTSIIEQNAAEFRKAFGELGEEAVLEHHSTFDHDSLPDKSSRDKLKLASENWDAPVVVTTAVQFFESLFADRSSRCRKLHNIAGSVIILDEAQMLPLNLLRPIMAAIDELARNYQCSVVLCTATQPAIHQANGFYKGFENVREIAPNPTALFEKLKRTTVKHIGIQTDVELQSKLADNPQMLIIVNNRRHARALYDSAKQLEGAYHLTTLMCAKHRSQTLTEIRLRLKQNLPCRVIATSLIEAGVDVDFPLVMRAEAGLDSVAQAAGRCNREGKRLSVESNVWVFQPEEQWKAPPELGLLSGCMRSTVQVHADDLLNPKAINHYFQAVYEAKGKELDKPNILKACHDAGQSLNFPFQKIAEDFRMITSHLIPVIIPFDQEAENLIDRLRYADQVGGILRKLQPYTVQVPEKALAELYNAGRVETINETNFGKQFYCLIGMDLYDEVAGLSWENVDFLESEKLVL</sequence>
<evidence type="ECO:0000256" key="9">
    <source>
        <dbReference type="ARBA" id="ARBA00023118"/>
    </source>
</evidence>
<dbReference type="InterPro" id="IPR038257">
    <property type="entry name" value="CRISPR-assoc_Cas3_HD_sf"/>
</dbReference>
<dbReference type="Gene3D" id="3.40.50.300">
    <property type="entry name" value="P-loop containing nucleotide triphosphate hydrolases"/>
    <property type="match status" value="2"/>
</dbReference>
<evidence type="ECO:0000256" key="4">
    <source>
        <dbReference type="ARBA" id="ARBA00022723"/>
    </source>
</evidence>
<dbReference type="InterPro" id="IPR027417">
    <property type="entry name" value="P-loop_NTPase"/>
</dbReference>
<dbReference type="Gene3D" id="1.10.3210.30">
    <property type="match status" value="1"/>
</dbReference>
<protein>
    <submittedName>
        <fullName evidence="12">Restriction endonuclease</fullName>
    </submittedName>
</protein>
<keyword evidence="7" id="KW-0347">Helicase</keyword>
<dbReference type="GO" id="GO:0003676">
    <property type="term" value="F:nucleic acid binding"/>
    <property type="evidence" value="ECO:0007669"/>
    <property type="project" value="InterPro"/>
</dbReference>
<dbReference type="InterPro" id="IPR011545">
    <property type="entry name" value="DEAD/DEAH_box_helicase_dom"/>
</dbReference>
<evidence type="ECO:0000256" key="8">
    <source>
        <dbReference type="ARBA" id="ARBA00022840"/>
    </source>
</evidence>
<dbReference type="GO" id="GO:0051607">
    <property type="term" value="P:defense response to virus"/>
    <property type="evidence" value="ECO:0007669"/>
    <property type="project" value="UniProtKB-KW"/>
</dbReference>
<dbReference type="CDD" id="cd17930">
    <property type="entry name" value="DEXHc_cas3"/>
    <property type="match status" value="1"/>
</dbReference>
<dbReference type="Pfam" id="PF00270">
    <property type="entry name" value="DEAD"/>
    <property type="match status" value="1"/>
</dbReference>
<dbReference type="AlphaFoldDB" id="A0A378NIG1"/>
<evidence type="ECO:0000256" key="7">
    <source>
        <dbReference type="ARBA" id="ARBA00022806"/>
    </source>
</evidence>
<dbReference type="GO" id="GO:0004386">
    <property type="term" value="F:helicase activity"/>
    <property type="evidence" value="ECO:0007669"/>
    <property type="project" value="UniProtKB-KW"/>
</dbReference>
<dbReference type="GO" id="GO:0046872">
    <property type="term" value="F:metal ion binding"/>
    <property type="evidence" value="ECO:0007669"/>
    <property type="project" value="UniProtKB-KW"/>
</dbReference>
<keyword evidence="12" id="KW-0255">Endonuclease</keyword>
<keyword evidence="3" id="KW-0540">Nuclease</keyword>
<dbReference type="PROSITE" id="PS51192">
    <property type="entry name" value="HELICASE_ATP_BIND_1"/>
    <property type="match status" value="1"/>
</dbReference>
<dbReference type="Proteomes" id="UP000254031">
    <property type="component" value="Unassembled WGS sequence"/>
</dbReference>
<gene>
    <name evidence="12" type="ORF">NCTC9380_02917</name>
</gene>
<reference evidence="12 13" key="1">
    <citation type="submission" date="2018-06" db="EMBL/GenBank/DDBJ databases">
        <authorList>
            <consortium name="Pathogen Informatics"/>
            <person name="Doyle S."/>
        </authorList>
    </citation>
    <scope>NUCLEOTIDE SEQUENCE [LARGE SCALE GENOMIC DNA]</scope>
    <source>
        <strain evidence="12 13">NCTC9380</strain>
    </source>
</reference>
<dbReference type="InterPro" id="IPR006674">
    <property type="entry name" value="HD_domain"/>
</dbReference>
<dbReference type="InterPro" id="IPR006483">
    <property type="entry name" value="CRISPR-assoc_Cas3_HD"/>
</dbReference>
<dbReference type="EMBL" id="UGPL01000006">
    <property type="protein sequence ID" value="STY67556.1"/>
    <property type="molecule type" value="Genomic_DNA"/>
</dbReference>
<dbReference type="Pfam" id="PF22590">
    <property type="entry name" value="Cas3-like_C_2"/>
    <property type="match status" value="1"/>
</dbReference>
<dbReference type="SUPFAM" id="SSF52540">
    <property type="entry name" value="P-loop containing nucleoside triphosphate hydrolases"/>
    <property type="match status" value="1"/>
</dbReference>
<dbReference type="NCBIfam" id="TIGR01587">
    <property type="entry name" value="cas3_core"/>
    <property type="match status" value="1"/>
</dbReference>
<dbReference type="CDD" id="cd09641">
    <property type="entry name" value="Cas3''_I"/>
    <property type="match status" value="1"/>
</dbReference>
<dbReference type="InterPro" id="IPR054712">
    <property type="entry name" value="Cas3-like_dom"/>
</dbReference>
<dbReference type="GO" id="GO:0004519">
    <property type="term" value="F:endonuclease activity"/>
    <property type="evidence" value="ECO:0007669"/>
    <property type="project" value="UniProtKB-KW"/>
</dbReference>
<evidence type="ECO:0000313" key="13">
    <source>
        <dbReference type="Proteomes" id="UP000254031"/>
    </source>
</evidence>
<name>A0A378NIG1_MANHA</name>
<evidence type="ECO:0000259" key="10">
    <source>
        <dbReference type="PROSITE" id="PS51192"/>
    </source>
</evidence>